<dbReference type="GO" id="GO:0005790">
    <property type="term" value="C:smooth endoplasmic reticulum"/>
    <property type="evidence" value="ECO:0007669"/>
    <property type="project" value="TreeGrafter"/>
</dbReference>
<feature type="domain" description="B30.2/SPRY" evidence="17">
    <location>
        <begin position="1468"/>
        <end position="1698"/>
    </location>
</feature>
<keyword evidence="3" id="KW-0109">Calcium transport</keyword>
<dbReference type="PROSITE" id="PS50222">
    <property type="entry name" value="EF_HAND_2"/>
    <property type="match status" value="2"/>
</dbReference>
<dbReference type="PRINTS" id="PR00795">
    <property type="entry name" value="RYANODINER"/>
</dbReference>
<dbReference type="CDD" id="cd12877">
    <property type="entry name" value="SPRY1_RyR"/>
    <property type="match status" value="1"/>
</dbReference>
<dbReference type="InterPro" id="IPR048581">
    <property type="entry name" value="RYDR_Jsol"/>
</dbReference>
<dbReference type="GO" id="GO:0042383">
    <property type="term" value="C:sarcolemma"/>
    <property type="evidence" value="ECO:0007669"/>
    <property type="project" value="TreeGrafter"/>
</dbReference>
<accession>A0A818BFX6</accession>
<evidence type="ECO:0000256" key="11">
    <source>
        <dbReference type="ARBA" id="ARBA00023136"/>
    </source>
</evidence>
<dbReference type="InterPro" id="IPR001870">
    <property type="entry name" value="B30.2/SPRY"/>
</dbReference>
<dbReference type="SUPFAM" id="SSF49899">
    <property type="entry name" value="Concanavalin A-like lectins/glucanases"/>
    <property type="match status" value="2"/>
</dbReference>
<dbReference type="SUPFAM" id="SSF82109">
    <property type="entry name" value="MIR domain"/>
    <property type="match status" value="2"/>
</dbReference>
<dbReference type="InterPro" id="IPR013662">
    <property type="entry name" value="RIH_assoc-dom"/>
</dbReference>
<dbReference type="SMART" id="SM00449">
    <property type="entry name" value="SPRY"/>
    <property type="match status" value="3"/>
</dbReference>
<dbReference type="PROSITE" id="PS50188">
    <property type="entry name" value="B302_SPRY"/>
    <property type="match status" value="3"/>
</dbReference>
<dbReference type="CDD" id="cd00051">
    <property type="entry name" value="EFh"/>
    <property type="match status" value="1"/>
</dbReference>
<dbReference type="GO" id="GO:0034704">
    <property type="term" value="C:calcium channel complex"/>
    <property type="evidence" value="ECO:0007669"/>
    <property type="project" value="TreeGrafter"/>
</dbReference>
<proteinExistence type="predicted"/>
<dbReference type="PROSITE" id="PS00018">
    <property type="entry name" value="EF_HAND_1"/>
    <property type="match status" value="2"/>
</dbReference>
<dbReference type="SMART" id="SM00472">
    <property type="entry name" value="MIR"/>
    <property type="match status" value="3"/>
</dbReference>
<dbReference type="EMBL" id="CAJNYU010001115">
    <property type="protein sequence ID" value="CAF3411211.1"/>
    <property type="molecule type" value="Genomic_DNA"/>
</dbReference>
<evidence type="ECO:0000256" key="1">
    <source>
        <dbReference type="ARBA" id="ARBA00004326"/>
    </source>
</evidence>
<feature type="region of interest" description="Disordered" evidence="15">
    <location>
        <begin position="1353"/>
        <end position="1375"/>
    </location>
</feature>
<keyword evidence="4" id="KW-0107">Calcium channel</keyword>
<dbReference type="PROSITE" id="PS50919">
    <property type="entry name" value="MIR"/>
    <property type="match status" value="1"/>
</dbReference>
<evidence type="ECO:0000313" key="21">
    <source>
        <dbReference type="EMBL" id="CAF4280333.1"/>
    </source>
</evidence>
<protein>
    <recommendedName>
        <fullName evidence="23">Ryanodine receptor</fullName>
    </recommendedName>
</protein>
<dbReference type="Gene3D" id="1.10.287.70">
    <property type="match status" value="1"/>
</dbReference>
<dbReference type="InterPro" id="IPR015925">
    <property type="entry name" value="Ryanodine_IP3_receptor"/>
</dbReference>
<dbReference type="GO" id="GO:0005219">
    <property type="term" value="F:ryanodine-sensitive calcium-release channel activity"/>
    <property type="evidence" value="ECO:0007669"/>
    <property type="project" value="InterPro"/>
</dbReference>
<dbReference type="Pfam" id="PF01365">
    <property type="entry name" value="RYDR_ITPR"/>
    <property type="match status" value="2"/>
</dbReference>
<dbReference type="Gene3D" id="1.10.238.10">
    <property type="entry name" value="EF-hand"/>
    <property type="match status" value="1"/>
</dbReference>
<dbReference type="Pfam" id="PF08709">
    <property type="entry name" value="Ins145_P3_rec"/>
    <property type="match status" value="1"/>
</dbReference>
<evidence type="ECO:0000256" key="13">
    <source>
        <dbReference type="ARBA" id="ARBA00023303"/>
    </source>
</evidence>
<dbReference type="Gene3D" id="2.60.120.920">
    <property type="match status" value="3"/>
</dbReference>
<dbReference type="GO" id="GO:0006941">
    <property type="term" value="P:striated muscle contraction"/>
    <property type="evidence" value="ECO:0007669"/>
    <property type="project" value="TreeGrafter"/>
</dbReference>
<dbReference type="InterPro" id="IPR009460">
    <property type="entry name" value="Ryanrecept_TM4-6"/>
</dbReference>
<evidence type="ECO:0000256" key="15">
    <source>
        <dbReference type="SAM" id="MobiDB-lite"/>
    </source>
</evidence>
<feature type="domain" description="EF-hand" evidence="18">
    <location>
        <begin position="4269"/>
        <end position="4297"/>
    </location>
</feature>
<dbReference type="Gene3D" id="6.20.350.10">
    <property type="match status" value="1"/>
</dbReference>
<keyword evidence="5 16" id="KW-0812">Transmembrane</keyword>
<evidence type="ECO:0000256" key="2">
    <source>
        <dbReference type="ARBA" id="ARBA00022448"/>
    </source>
</evidence>
<dbReference type="GO" id="GO:0014808">
    <property type="term" value="P:release of sequestered calcium ion into cytosol by sarcoplasmic reticulum"/>
    <property type="evidence" value="ECO:0007669"/>
    <property type="project" value="TreeGrafter"/>
</dbReference>
<dbReference type="InterPro" id="IPR005821">
    <property type="entry name" value="Ion_trans_dom"/>
</dbReference>
<feature type="compositionally biased region" description="Polar residues" evidence="15">
    <location>
        <begin position="1399"/>
        <end position="1417"/>
    </location>
</feature>
<dbReference type="GO" id="GO:0033017">
    <property type="term" value="C:sarcoplasmic reticulum membrane"/>
    <property type="evidence" value="ECO:0007669"/>
    <property type="project" value="UniProtKB-SubCell"/>
</dbReference>
<dbReference type="Proteomes" id="UP000663869">
    <property type="component" value="Unassembled WGS sequence"/>
</dbReference>
<keyword evidence="8" id="KW-0703">Sarcoplasmic reticulum</keyword>
<evidence type="ECO:0000256" key="4">
    <source>
        <dbReference type="ARBA" id="ARBA00022673"/>
    </source>
</evidence>
<dbReference type="Pfam" id="PF00520">
    <property type="entry name" value="Ion_trans"/>
    <property type="match status" value="1"/>
</dbReference>
<evidence type="ECO:0000313" key="20">
    <source>
        <dbReference type="EMBL" id="CAF3411211.1"/>
    </source>
</evidence>
<dbReference type="SMART" id="SM00054">
    <property type="entry name" value="EFh"/>
    <property type="match status" value="2"/>
</dbReference>
<dbReference type="GO" id="GO:0005509">
    <property type="term" value="F:calcium ion binding"/>
    <property type="evidence" value="ECO:0007669"/>
    <property type="project" value="InterPro"/>
</dbReference>
<dbReference type="InterPro" id="IPR016093">
    <property type="entry name" value="MIR_motif"/>
</dbReference>
<dbReference type="GO" id="GO:0030018">
    <property type="term" value="C:Z disc"/>
    <property type="evidence" value="ECO:0007669"/>
    <property type="project" value="TreeGrafter"/>
</dbReference>
<evidence type="ECO:0000256" key="12">
    <source>
        <dbReference type="ARBA" id="ARBA00023286"/>
    </source>
</evidence>
<feature type="domain" description="MIR" evidence="19">
    <location>
        <begin position="100"/>
        <end position="154"/>
    </location>
</feature>
<dbReference type="Proteomes" id="UP000663862">
    <property type="component" value="Unassembled WGS sequence"/>
</dbReference>
<reference evidence="20" key="1">
    <citation type="submission" date="2021-02" db="EMBL/GenBank/DDBJ databases">
        <authorList>
            <person name="Nowell W R."/>
        </authorList>
    </citation>
    <scope>NUCLEOTIDE SEQUENCE</scope>
</reference>
<organism evidence="20 22">
    <name type="scientific">Rotaria socialis</name>
    <dbReference type="NCBI Taxonomy" id="392032"/>
    <lineage>
        <taxon>Eukaryota</taxon>
        <taxon>Metazoa</taxon>
        <taxon>Spiralia</taxon>
        <taxon>Gnathifera</taxon>
        <taxon>Rotifera</taxon>
        <taxon>Eurotatoria</taxon>
        <taxon>Bdelloidea</taxon>
        <taxon>Philodinida</taxon>
        <taxon>Philodinidae</taxon>
        <taxon>Rotaria</taxon>
    </lineage>
</organism>
<dbReference type="InterPro" id="IPR035910">
    <property type="entry name" value="RyR/IP3R_RIH_dom_sf"/>
</dbReference>
<evidence type="ECO:0000256" key="9">
    <source>
        <dbReference type="ARBA" id="ARBA00022989"/>
    </source>
</evidence>
<feature type="transmembrane region" description="Helical" evidence="16">
    <location>
        <begin position="5097"/>
        <end position="5120"/>
    </location>
</feature>
<feature type="domain" description="EF-hand" evidence="18">
    <location>
        <begin position="4300"/>
        <end position="4332"/>
    </location>
</feature>
<dbReference type="FunFam" id="1.10.287.70:FF:000017">
    <property type="entry name" value="ryanodine receptor isoform X2"/>
    <property type="match status" value="1"/>
</dbReference>
<dbReference type="Pfam" id="PF21119">
    <property type="entry name" value="RYDR_Jsol"/>
    <property type="match status" value="1"/>
</dbReference>
<dbReference type="FunFam" id="1.10.490.160:FF:000003">
    <property type="entry name" value="Ryanodine receptor, isoform E"/>
    <property type="match status" value="1"/>
</dbReference>
<evidence type="ECO:0000256" key="16">
    <source>
        <dbReference type="SAM" id="Phobius"/>
    </source>
</evidence>
<evidence type="ECO:0008006" key="23">
    <source>
        <dbReference type="Google" id="ProtNLM"/>
    </source>
</evidence>
<dbReference type="InterPro" id="IPR003877">
    <property type="entry name" value="SPRY_dom"/>
</dbReference>
<dbReference type="InterPro" id="IPR013333">
    <property type="entry name" value="Ryan_recept"/>
</dbReference>
<comment type="subcellular location">
    <subcellularLocation>
        <location evidence="1">Sarcoplasmic reticulum membrane</location>
        <topology evidence="1">Multi-pass membrane protein</topology>
    </subcellularLocation>
</comment>
<dbReference type="EMBL" id="CAJOBQ010000166">
    <property type="protein sequence ID" value="CAF4280333.1"/>
    <property type="molecule type" value="Genomic_DNA"/>
</dbReference>
<dbReference type="InterPro" id="IPR043136">
    <property type="entry name" value="B30.2/SPRY_sf"/>
</dbReference>
<keyword evidence="7" id="KW-0106">Calcium</keyword>
<dbReference type="SUPFAM" id="SSF100909">
    <property type="entry name" value="IP3 receptor type 1 binding core, domain 2"/>
    <property type="match status" value="2"/>
</dbReference>
<dbReference type="PANTHER" id="PTHR46399">
    <property type="entry name" value="B30.2/SPRY DOMAIN-CONTAINING PROTEIN"/>
    <property type="match status" value="1"/>
</dbReference>
<gene>
    <name evidence="20" type="ORF">FME351_LOCUS9997</name>
    <name evidence="21" type="ORF">TSG867_LOCUS4937</name>
</gene>
<feature type="region of interest" description="Disordered" evidence="15">
    <location>
        <begin position="1389"/>
        <end position="1417"/>
    </location>
</feature>
<dbReference type="Gene3D" id="2.80.10.50">
    <property type="match status" value="2"/>
</dbReference>
<feature type="transmembrane region" description="Helical" evidence="16">
    <location>
        <begin position="4842"/>
        <end position="4861"/>
    </location>
</feature>
<dbReference type="Pfam" id="PF00622">
    <property type="entry name" value="SPRY"/>
    <property type="match status" value="3"/>
</dbReference>
<keyword evidence="6" id="KW-0677">Repeat</keyword>
<comment type="catalytic activity">
    <reaction evidence="14">
        <text>Ca(2+)(in) = Ca(2+)(out)</text>
        <dbReference type="Rhea" id="RHEA:29671"/>
        <dbReference type="ChEBI" id="CHEBI:29108"/>
    </reaction>
</comment>
<feature type="transmembrane region" description="Helical" evidence="16">
    <location>
        <begin position="4528"/>
        <end position="4549"/>
    </location>
</feature>
<feature type="region of interest" description="Disordered" evidence="15">
    <location>
        <begin position="3631"/>
        <end position="3656"/>
    </location>
</feature>
<dbReference type="PANTHER" id="PTHR46399:SF8">
    <property type="entry name" value="B30.2_SPRY DOMAIN-CONTAINING PROTEIN"/>
    <property type="match status" value="1"/>
</dbReference>
<evidence type="ECO:0000259" key="19">
    <source>
        <dbReference type="PROSITE" id="PS50919"/>
    </source>
</evidence>
<dbReference type="Pfam" id="PF02026">
    <property type="entry name" value="RyR"/>
    <property type="match status" value="4"/>
</dbReference>
<dbReference type="Gene3D" id="1.10.490.160">
    <property type="match status" value="2"/>
</dbReference>
<keyword evidence="10" id="KW-0406">Ion transport</keyword>
<dbReference type="Pfam" id="PF06459">
    <property type="entry name" value="RR_TM4-6"/>
    <property type="match status" value="1"/>
</dbReference>
<dbReference type="InterPro" id="IPR035761">
    <property type="entry name" value="SPRY1_RyR"/>
</dbReference>
<sequence>MATEHMLGAEEDDVQFMRTEDHLCLSCVPVSGVKRMALSGEVFGNRMCHLEDISNEVCCPDLASCIFVLEQAVSVRALQEMVNTTSAEQSSASQGGQTTFRTLLYGHAVLLRHYHSQMYLSCLSTSTSNDKLAFDVGLKEDAQGESCWWTIHPASKQRSEGEKVRFNDDVILVSVFSERYLHAYMSLNELGRVNASFRQQVWSLVPISSGVARVKNPGFVIGGDVIRLMHGNMDHCITTPPPDSQVIDDSGRWYSGFVGWSSLVRLRHVTSGLYLAVVGDENGPKVTCISKKNASAIAVTFEMKMSKEKQTEEAAEQENLGAPTIKYGDTIVFIRHVDSDLWISYETLELTIKGIGKVEEKRIIPVVEGHMDDCFRLVRAQEQEQKTALVIRICNSILGRFNRTDPMSMDAEAVNHLLSKSDVVQALLQDLIGFFSQPSLSLDHEERQLRLKALRNRQDLFQEEGMIRILIAAINFFSERREKTLLLEGVEEKIESITNKLYVVLAALIKGNRANCSNFAQTARLNWLVNRLQSQHASGGVLEVLHSVLVDSPEVLNMITESHILAIIGLLDRNGRDPKVLDVLCSLCVNNGVAVRANQNLICENILQRRDLLLQTALVDHVACMRPNILVGVEDGESMYRKWYFEVVIDHIEQVTHVQPHIRIGWATTHFQPSPGHGDGFSSNGIGDNTYSYGFDGQNVWFAGRAYDVSNRVVTAADNMQHIGFKKNDVIGCLLDLNIPEMWFSLNGLPVKGLLREFNLTGMFFPAISLSSRVSCRFIFGGEHGRFIHRPPEGAAPLFEAMLAKQKISIEPCFSFGNIERSRLDGPSHFQHHIGFTPQPVRTNHIVLPAHLESVRDRLAENIHELWSMNKIASGWRFGEHRDDAQKVHSCLTSFDRLPITEKQYHITTAMENLKSLIALGYHVGVEIKPDDRRLKYVKLPNTYTQSNGYKPQPLDLSSIVLLTKLEELIETLAENTHNVWAAGRIKDGFTYGISDNPRQKRSPHLVPYAIVDDSIKKINRDAASETVRTLLAYGYTIDTPTGDAEDLNRRNREAINSANSERISNYRTYRAEQTFAVTRGKWYYEVELLTPGRMLIGWGHASKLDAYYPLGTDSYGYSFDGFHARRFHHNVFDGFGKQWSKNDVVGCMIDLHDKTVSFSLNGELMLDNIGNETAFEGLEVDDIGFVPVLTSFSGQKARLNFGQDVNSLKYFTSCGLQEGYEPFCVNMSRSLTFWYSNFIPRFESVKSFSRSFEIVRVGASRDNPPLIKLQSRLFGTLEKVEFEFLRLSLPLCCHDKFTPKHVTLERRQMALHEYIESQEEKRTFQFPPTSLPGVRGKALSSGASDTIDSHLTTQTETNSNFLSPDSITNKTTRNPTNLLVKFRDQASFKKLPPPSAPSTPNLNGSLQPHLTNGTSLNESIDRLNKTNMKQSTSKLNNFLHRFSKEPAQPGDPNTKVTKRTVKLSGNSTTSTNTNSQTQPQSVLKVPTINAPSPATTTTGATKRTSHIIGRKSTGDPEVEYNDHQGNEFEHDEIRAINEHVHEYYYAVRVLPGQNLRSVYIGWVASRFKPILQYENLVDDTTTSANKLAKFIRRCTITQTGEDGSIIESVIRQDAYLFCAADLLDNMPDHEAVARRVANGLLIGCLCDISTGRLTFYVNGKESAQTLDAEPATKLYPAVFLEPTVKEAIQFELGRMKGCLPLTAALFPSLNREERFLPQLPSRLSVQSLVHCHWSRVPIANLRCQQLKLSDVRGWSVFVEDPVQMQAVYVPEDDRCTDILSLVEDEDNLDFCSNTLTLYNAICAQGNNRVAHEICKLVDEKQLMYCVKNPYLCGPIRIGIHNLLIALHFEPHIKARSLTSHEFIIPLSTHLRNNLLLRSHNSVEQHNYYATTSYIPSMETFLAVRPKLIKEEDFKIERERKLLVPPPFNVTCLKEYVMNSLIDAIEKSSRHLRDPVGGSYANWLVPLLQLVDALLVMGSLEVNDIQQLLRLIDPTSFGFDTDKDFDEGLLQMRLDEPVKLQLCFVLQHLCNYQLQYRIEGIIAFSEEFVGRLQSDQKRRYNVLKESSLPPALMAKKTREFRCPPKDQMQALMDFKQDSSESAFSNEDMQEEIKDMLKNFHANILILQQVLEPNNDLLKISNVPKVNELDRNEQISLFSRLLEIVIRHAIKRKHEEKIIANADRRLALRPGKTLCEVIKVTVIKWGRLTHINDPHLIREMFNLIYTQYDGIGEVSRCLERTYIINEKSVPDITLLLRKLSIVRALLTVQMDADEEEIMIASLNDIMDNRVFYQHPDLMRSLCVHETVMAIMVNRLNKSKQEQTSMSSVHDMDGLAQTNESGENPEAHLPKEDKVELVTTCCKFLSYFCRTSRHNQRAMFEHLSYLLENSSMLLSRPSLRGSAPLDVASASVMDNNELALALRESHLEKIASYLSRCGTTRNEELFLQGYHDIGWDPVDGERFLDFLKFCVWVNGDTVEENADLVVRLLIRRPDCLGPALRGEGGGLLKAIREGIAQSLYIARRQNPDDPVIQAAYQEIIDDESMHNLNEEYDRLQVRLPYEDDEEYIDLGAAELSFYAILVELLGRCAPSEETIKMGKPNAIRAKSILKSLVSMHDLEGVLGLKFLLPNENSMPPGLQPAHKMSIILFLERVYGIPDQETFFRLIEDAFLPDIRSATILDMAAIAESDMALALNRYLCTSVLPLMTAHSHYFDDCDHRSSLLESILHTVYRLSKCRSLTKNQLGTICDFLLAFANQLKPSMMTPLLKKLVHDVPALTDQTIVPLRMLTQWYERCSRYYGLAATEEEKRLTMMLFQKIFDALASRAYDPELFGKALPCLSAIGSALSPDYSYSINQEDSLDHEREKVEMSRSYEPNPVDTTSVVLSAELDDFVKAYAESVHDQWAYAKIEQGWAYGEQINDKYRQHPNLKSYKLLDRKDTTKLEDPIREALKSIEKLQFRLEKTDAGMTRIATKPVQRKKQKDKSAPDYTPKAMDFTSVTINREMQDLSEALAQNAHEIWARQMRNRLAAIGGGLHARLVPYDLLTDKEKQKDLKFYQDLVKYLNIFGYRAVRKTREEEAANGVLAALIPATPSLSSNSASQTNEKRFAYSLLEKLLEYVERASSTMHNYKESSKFSLHESYRLTTKDVKFFGKVVLPLVEKYFQAHRDYFITPSSLKTGTGYATVKEKEMSCSLFCKLAFLLRQKFSAFGNEVNISVRCLKVLVRAIDVSSVMKNSQEMVRASLLPLFNNIAEDLNQTVQNLEQKRYSHIKGTLQRGTTSLSYIHMVLLPVLSSMLDHLGKNNYGVDVFENEIQLAGYKILNALWIIGTQGTKFVDREWIIEELHRHRPLLGDCLSSFASCFPIAFFEPEFNGNNKNASNVSQLSPEASDVMTNIARTIPHLTKVISEIEEHAESKATYEDAPFVVEVILPCVCSYLPFWWSVGPQKNKQSAEPKVTNVTVEHMNSVLGSVLKLVNNNIDASEAPWMKRIAVYTQAIILNSSTTLLEPYLLPVSERLKIKCEDLYAQEQALKHATRLESSEREDLESNLMKNYEILVRDVYAFGPLLIKYVDIHRSYWLKNGDLHADHLFANMAVVFSTWCRSKYFKREEINFVTQHEIDNTSMLMPSGTNQTTNATDAPIKTCSDDSSDGALSGKMKRKKRRLDKEKFTSLSVACIKRLLPIGMNTFGGREQELVQLAKHKMIEMKISHDEKIENPTEEQMILDLTGDQEESVEEFLRDIFFAQEQGELVNKNNWQSALYRKIGSKSHQTGVVHSQESSMKHMLKMAKVLFGLNFVDHPPTHRRGTWRKLVSSQRKKAIMACFRMAPLHSVPRHRAMNMFLRAYRELWLAAEDDARARLIEHLCEELQETNDQEGATIKEETETETENLTLTATVKPDPLRQLLQCLNRAATTAQMFSITEDVIYLSYADIMSKSCVIEEDDDDNGTEEVKSFQEQEMEKQKLLYEQNRLANRGAAETVLLYISASKGENNEMLQRTLQLGISLLHGGNREVQKRMLDYLKETKDVGCFTSLATLMANCSVLDLDTFERNIKAEVLGVGADGMAGEKNLHDADFTISLFRFCQLLCEGHNLEFQNYLRSQTGSNTNVNIIICTVDYLLSLQESLMDFYWHYSGKETVDAHGKENFCRAINVAKQVFNTLTEYIQGPCPQNQLALANSRLWDAIAGFLYIFAHMQRKLSQDPLQIELLRELMKLQKDMIIMLLSMLEGNVLNGPIGKQMVDTLIESQANVELLLQFFDIFLKMKGLTTSEAFQEFDTNKDGFISPKEFRRAMEAQKMYTNQDIDYILMCVDTNQDGKIDFMEFTERFHNPAKDIGFNMAVLLTNLSEHMPHDIRLQRLMDKAKSFLSYFQDYLGRIEIKGGAGYIERVYFEITESNIEQWNKPHIKESKKAFLHLVVNETDDKEKLEQFINFCEDTIFEMQHAVALSGEEDDQVAQAIPFSDVETGAGGRPTTSEPIKLALSYTWSGIKGLFHLLHPSTIRRGYDQFRQMTLKDMIKSLFLLLIKCIRLLFIIIIYTLSLHVFFILKCLLTKRCYYRLTKKFHRYNENSNNTQLKSKQNDDNHQLFISKHSKKSSNDDRHFFKRAKSTNLFFNARNSSQLHYRCRDKSSSSDIDTKTKRTLTYCIWNLMTGEDQQDVKLEKVALPPPTIRRDHHLPSISVAKIGFNALEESIPMNAFGIDLSCDSPADHRPSLLDDEINLLNFDSAQTLDSDQKSLLVNGIDSSTGQTITSSASTTAYSTRAPAIGQSQSATTFNLSTNGTEKSKQALEVNAQGDYQQKAPIINLSGTTTEDDDYIRPEPPPRTDYGKKALALVARNYHQLKFMALCLAFVINFLMLFYKAMPLPSANDEPIPLDAIESIDDDENEVIMMDPKNYYMVYLLKISAFLHSCVAFLMMISYYKLKVPLVIFKREKEIARKLEFEGAWLIDQPSETNSWILSYLSREWHKLVISSQSFPDSYWDKFVKKKVRNKYSDQFDYDELSRFLGMEKNDTPGKFEVVKPVETGLWGKIKSVDMRYQVWKWGVIFTDNSFLYVFFYFIFSVIGNFSFFVFAIHLLDVAISVKALSTILKSITHNGRQLVLTILLMAVVVYLYTVIAFNFFRKFYTKEEDEEKEENCKDMLTCFKFHMYSGIRAGGGIGDELESPNGDALELYRIVFDITFFFFIIVILLAIIQGLIIDAFGDLREQLDSVKETLESKCFICGIGQDYFDKEPHGFETHTSAEHNFANYMFFLTHLLNKPDTEHTGQESYVWEMYQSRRWDFFPVGDCFRRQYEPGGGGATSTES</sequence>
<feature type="transmembrane region" description="Helical" evidence="16">
    <location>
        <begin position="5174"/>
        <end position="5197"/>
    </location>
</feature>
<evidence type="ECO:0000259" key="17">
    <source>
        <dbReference type="PROSITE" id="PS50188"/>
    </source>
</evidence>
<name>A0A818BFX6_9BILA</name>
<dbReference type="InterPro" id="IPR000699">
    <property type="entry name" value="RIH_dom"/>
</dbReference>
<keyword evidence="9 16" id="KW-1133">Transmembrane helix</keyword>
<dbReference type="InterPro" id="IPR036300">
    <property type="entry name" value="MIR_dom_sf"/>
</dbReference>
<dbReference type="Pfam" id="PF02815">
    <property type="entry name" value="MIR"/>
    <property type="match status" value="1"/>
</dbReference>
<evidence type="ECO:0000256" key="7">
    <source>
        <dbReference type="ARBA" id="ARBA00022837"/>
    </source>
</evidence>
<evidence type="ECO:0000256" key="14">
    <source>
        <dbReference type="ARBA" id="ARBA00036634"/>
    </source>
</evidence>
<dbReference type="GO" id="GO:0006874">
    <property type="term" value="P:intracellular calcium ion homeostasis"/>
    <property type="evidence" value="ECO:0007669"/>
    <property type="project" value="InterPro"/>
</dbReference>
<evidence type="ECO:0000256" key="5">
    <source>
        <dbReference type="ARBA" id="ARBA00022692"/>
    </source>
</evidence>
<keyword evidence="13" id="KW-0407">Ion channel</keyword>
<dbReference type="Pfam" id="PF08454">
    <property type="entry name" value="RIH_assoc"/>
    <property type="match status" value="1"/>
</dbReference>
<dbReference type="InterPro" id="IPR002048">
    <property type="entry name" value="EF_hand_dom"/>
</dbReference>
<feature type="domain" description="B30.2/SPRY" evidence="17">
    <location>
        <begin position="554"/>
        <end position="785"/>
    </location>
</feature>
<evidence type="ECO:0000256" key="10">
    <source>
        <dbReference type="ARBA" id="ARBA00023065"/>
    </source>
</evidence>
<dbReference type="InterPro" id="IPR018247">
    <property type="entry name" value="EF_Hand_1_Ca_BS"/>
</dbReference>
<evidence type="ECO:0000256" key="3">
    <source>
        <dbReference type="ARBA" id="ARBA00022568"/>
    </source>
</evidence>
<feature type="domain" description="B30.2/SPRY" evidence="17">
    <location>
        <begin position="1015"/>
        <end position="1207"/>
    </location>
</feature>
<dbReference type="Pfam" id="PF13499">
    <property type="entry name" value="EF-hand_7"/>
    <property type="match status" value="1"/>
</dbReference>
<feature type="transmembrane region" description="Helical" evidence="16">
    <location>
        <begin position="4895"/>
        <end position="4919"/>
    </location>
</feature>
<keyword evidence="11 16" id="KW-0472">Membrane</keyword>
<feature type="region of interest" description="Disordered" evidence="15">
    <location>
        <begin position="1487"/>
        <end position="1518"/>
    </location>
</feature>
<dbReference type="InterPro" id="IPR014821">
    <property type="entry name" value="Ins145_P3_rcpt"/>
</dbReference>
<comment type="caution">
    <text evidence="20">The sequence shown here is derived from an EMBL/GenBank/DDBJ whole genome shotgun (WGS) entry which is preliminary data.</text>
</comment>
<dbReference type="FunFam" id="1.10.238.10:FF:000132">
    <property type="entry name" value="Ryanodine receptor 44F"/>
    <property type="match status" value="1"/>
</dbReference>
<keyword evidence="2" id="KW-0813">Transport</keyword>
<evidence type="ECO:0000256" key="6">
    <source>
        <dbReference type="ARBA" id="ARBA00022737"/>
    </source>
</evidence>
<dbReference type="InterPro" id="IPR011992">
    <property type="entry name" value="EF-hand-dom_pair"/>
</dbReference>
<evidence type="ECO:0000313" key="22">
    <source>
        <dbReference type="Proteomes" id="UP000663869"/>
    </source>
</evidence>
<keyword evidence="12" id="KW-1071">Ligand-gated ion channel</keyword>
<dbReference type="InterPro" id="IPR003032">
    <property type="entry name" value="Ryanodine_rcpt"/>
</dbReference>
<evidence type="ECO:0000256" key="8">
    <source>
        <dbReference type="ARBA" id="ARBA00022951"/>
    </source>
</evidence>
<evidence type="ECO:0000259" key="18">
    <source>
        <dbReference type="PROSITE" id="PS50222"/>
    </source>
</evidence>
<dbReference type="SUPFAM" id="SSF47473">
    <property type="entry name" value="EF-hand"/>
    <property type="match status" value="1"/>
</dbReference>
<dbReference type="Gene3D" id="1.25.10.30">
    <property type="entry name" value="IP3 receptor type 1 binding core, RIH domain"/>
    <property type="match status" value="1"/>
</dbReference>
<dbReference type="InterPro" id="IPR013320">
    <property type="entry name" value="ConA-like_dom_sf"/>
</dbReference>